<dbReference type="GO" id="GO:0005763">
    <property type="term" value="C:mitochondrial small ribosomal subunit"/>
    <property type="evidence" value="ECO:0007669"/>
    <property type="project" value="InterPro"/>
</dbReference>
<dbReference type="EMBL" id="JANBQB010000861">
    <property type="protein sequence ID" value="KAJ1973254.1"/>
    <property type="molecule type" value="Genomic_DNA"/>
</dbReference>
<evidence type="ECO:0000256" key="2">
    <source>
        <dbReference type="ARBA" id="ARBA00009864"/>
    </source>
</evidence>
<dbReference type="GO" id="GO:0003735">
    <property type="term" value="F:structural constituent of ribosome"/>
    <property type="evidence" value="ECO:0007669"/>
    <property type="project" value="InterPro"/>
</dbReference>
<dbReference type="OrthoDB" id="5542239at2759"/>
<evidence type="ECO:0000313" key="10">
    <source>
        <dbReference type="Proteomes" id="UP001151582"/>
    </source>
</evidence>
<keyword evidence="4" id="KW-0496">Mitochondrion</keyword>
<feature type="region of interest" description="Disordered" evidence="8">
    <location>
        <begin position="244"/>
        <end position="267"/>
    </location>
</feature>
<dbReference type="Proteomes" id="UP001151582">
    <property type="component" value="Unassembled WGS sequence"/>
</dbReference>
<comment type="subcellular location">
    <subcellularLocation>
        <location evidence="1">Mitochondrion</location>
    </subcellularLocation>
</comment>
<dbReference type="CDD" id="cd23701">
    <property type="entry name" value="At1g26750"/>
    <property type="match status" value="1"/>
</dbReference>
<dbReference type="Pfam" id="PF13741">
    <property type="entry name" value="MRP-S25"/>
    <property type="match status" value="1"/>
</dbReference>
<keyword evidence="3" id="KW-0689">Ribosomal protein</keyword>
<evidence type="ECO:0000313" key="9">
    <source>
        <dbReference type="EMBL" id="KAJ1973254.1"/>
    </source>
</evidence>
<protein>
    <recommendedName>
        <fullName evidence="6">Small ribosomal subunit protein mS23</fullName>
    </recommendedName>
    <alternativeName>
        <fullName evidence="7">37S ribosomal protein S25, mitochondrial</fullName>
    </alternativeName>
</protein>
<feature type="compositionally biased region" description="Basic residues" evidence="8">
    <location>
        <begin position="90"/>
        <end position="101"/>
    </location>
</feature>
<reference evidence="9" key="1">
    <citation type="submission" date="2022-07" db="EMBL/GenBank/DDBJ databases">
        <title>Phylogenomic reconstructions and comparative analyses of Kickxellomycotina fungi.</title>
        <authorList>
            <person name="Reynolds N.K."/>
            <person name="Stajich J.E."/>
            <person name="Barry K."/>
            <person name="Grigoriev I.V."/>
            <person name="Crous P."/>
            <person name="Smith M.E."/>
        </authorList>
    </citation>
    <scope>NUCLEOTIDE SEQUENCE</scope>
    <source>
        <strain evidence="9">RSA 567</strain>
    </source>
</reference>
<feature type="compositionally biased region" description="Low complexity" evidence="8">
    <location>
        <begin position="61"/>
        <end position="72"/>
    </location>
</feature>
<keyword evidence="10" id="KW-1185">Reference proteome</keyword>
<evidence type="ECO:0000256" key="1">
    <source>
        <dbReference type="ARBA" id="ARBA00004173"/>
    </source>
</evidence>
<dbReference type="InterPro" id="IPR016939">
    <property type="entry name" value="Ribosomal_mS23_fun"/>
</dbReference>
<organism evidence="9 10">
    <name type="scientific">Dimargaris verticillata</name>
    <dbReference type="NCBI Taxonomy" id="2761393"/>
    <lineage>
        <taxon>Eukaryota</taxon>
        <taxon>Fungi</taxon>
        <taxon>Fungi incertae sedis</taxon>
        <taxon>Zoopagomycota</taxon>
        <taxon>Kickxellomycotina</taxon>
        <taxon>Dimargaritomycetes</taxon>
        <taxon>Dimargaritales</taxon>
        <taxon>Dimargaritaceae</taxon>
        <taxon>Dimargaris</taxon>
    </lineage>
</organism>
<dbReference type="PANTHER" id="PTHR37799">
    <property type="entry name" value="37S RIBOSOMAL PROTEIN S25, MITOCHONDRIAL"/>
    <property type="match status" value="1"/>
</dbReference>
<dbReference type="AlphaFoldDB" id="A0A9W8AXH0"/>
<evidence type="ECO:0000256" key="4">
    <source>
        <dbReference type="ARBA" id="ARBA00023128"/>
    </source>
</evidence>
<evidence type="ECO:0000256" key="8">
    <source>
        <dbReference type="SAM" id="MobiDB-lite"/>
    </source>
</evidence>
<evidence type="ECO:0000256" key="3">
    <source>
        <dbReference type="ARBA" id="ARBA00022980"/>
    </source>
</evidence>
<accession>A0A9W8AXH0</accession>
<evidence type="ECO:0000256" key="7">
    <source>
        <dbReference type="ARBA" id="ARBA00035421"/>
    </source>
</evidence>
<dbReference type="PANTHER" id="PTHR37799:SF1">
    <property type="entry name" value="SMALL RIBOSOMAL SUBUNIT PROTEIN MS23"/>
    <property type="match status" value="1"/>
</dbReference>
<gene>
    <name evidence="9" type="primary">RSM25</name>
    <name evidence="9" type="ORF">H4R34_005140</name>
</gene>
<dbReference type="InterPro" id="IPR059242">
    <property type="entry name" value="mS23_dom"/>
</dbReference>
<sequence>MRPRLKASQVYRRMANLLRSQVRSTEPAWLAAMEKVPPGPTMVRDPSLFATCPRLPFENASKTKSTAAGAASQPELSPSTFFVSPERKPRQASHRQLKTRPPKPPMITFPEDRLRRRFYKDHPHELLRARSLQESTGINRTDWSRLVDPKFPGTVTGEHVIQHQLYLMAHKGLSEQVAYAQALKEFYAVRAREDLELKLAEEQAYHFGARPIVSDSALLSRMEGKQLQKSEEFLAQRDAMRRMQNSATEKTFADLNQATSPSEGDSI</sequence>
<evidence type="ECO:0000256" key="5">
    <source>
        <dbReference type="ARBA" id="ARBA00023274"/>
    </source>
</evidence>
<proteinExistence type="inferred from homology"/>
<keyword evidence="5" id="KW-0687">Ribonucleoprotein</keyword>
<evidence type="ECO:0000256" key="6">
    <source>
        <dbReference type="ARBA" id="ARBA00035137"/>
    </source>
</evidence>
<feature type="region of interest" description="Disordered" evidence="8">
    <location>
        <begin position="61"/>
        <end position="109"/>
    </location>
</feature>
<comment type="similarity">
    <text evidence="2">Belongs to the mitochondrion-specific ribosomal protein mS23 family.</text>
</comment>
<comment type="caution">
    <text evidence="9">The sequence shown here is derived from an EMBL/GenBank/DDBJ whole genome shotgun (WGS) entry which is preliminary data.</text>
</comment>
<name>A0A9W8AXH0_9FUNG</name>